<dbReference type="EMBL" id="BAAAZX010000010">
    <property type="protein sequence ID" value="GAA3997349.1"/>
    <property type="molecule type" value="Genomic_DNA"/>
</dbReference>
<dbReference type="Proteomes" id="UP001500456">
    <property type="component" value="Unassembled WGS sequence"/>
</dbReference>
<proteinExistence type="predicted"/>
<accession>A0ABP7RI32</accession>
<organism evidence="1 2">
    <name type="scientific">Streptomyces plumbiresistens</name>
    <dbReference type="NCBI Taxonomy" id="511811"/>
    <lineage>
        <taxon>Bacteria</taxon>
        <taxon>Bacillati</taxon>
        <taxon>Actinomycetota</taxon>
        <taxon>Actinomycetes</taxon>
        <taxon>Kitasatosporales</taxon>
        <taxon>Streptomycetaceae</taxon>
        <taxon>Streptomyces</taxon>
    </lineage>
</organism>
<gene>
    <name evidence="1" type="ORF">GCM10022232_38030</name>
</gene>
<evidence type="ECO:0000313" key="1">
    <source>
        <dbReference type="EMBL" id="GAA3997349.1"/>
    </source>
</evidence>
<name>A0ABP7RI32_9ACTN</name>
<protein>
    <submittedName>
        <fullName evidence="1">Uncharacterized protein</fullName>
    </submittedName>
</protein>
<dbReference type="RefSeq" id="WP_345564754.1">
    <property type="nucleotide sequence ID" value="NZ_BAAAZX010000010.1"/>
</dbReference>
<reference evidence="2" key="1">
    <citation type="journal article" date="2019" name="Int. J. Syst. Evol. Microbiol.">
        <title>The Global Catalogue of Microorganisms (GCM) 10K type strain sequencing project: providing services to taxonomists for standard genome sequencing and annotation.</title>
        <authorList>
            <consortium name="The Broad Institute Genomics Platform"/>
            <consortium name="The Broad Institute Genome Sequencing Center for Infectious Disease"/>
            <person name="Wu L."/>
            <person name="Ma J."/>
        </authorList>
    </citation>
    <scope>NUCLEOTIDE SEQUENCE [LARGE SCALE GENOMIC DNA]</scope>
    <source>
        <strain evidence="2">JCM 16924</strain>
    </source>
</reference>
<evidence type="ECO:0000313" key="2">
    <source>
        <dbReference type="Proteomes" id="UP001500456"/>
    </source>
</evidence>
<keyword evidence="2" id="KW-1185">Reference proteome</keyword>
<comment type="caution">
    <text evidence="1">The sequence shown here is derived from an EMBL/GenBank/DDBJ whole genome shotgun (WGS) entry which is preliminary data.</text>
</comment>
<sequence>MLPELAKWYAEGEKELLRGVRLGQWAEDFPAEGDQVIAALFAERPEWLGEYGHRQVLGGGGPVGRGRRLLRDQASGAG</sequence>